<keyword evidence="6 7" id="KW-0472">Membrane</keyword>
<dbReference type="SUPFAM" id="SSF52540">
    <property type="entry name" value="P-loop containing nucleoside triphosphate hydrolases"/>
    <property type="match status" value="2"/>
</dbReference>
<feature type="domain" description="ABC transporter" evidence="8">
    <location>
        <begin position="9"/>
        <end position="244"/>
    </location>
</feature>
<organism evidence="10">
    <name type="scientific">hydrothermal vent metagenome</name>
    <dbReference type="NCBI Taxonomy" id="652676"/>
    <lineage>
        <taxon>unclassified sequences</taxon>
        <taxon>metagenomes</taxon>
        <taxon>ecological metagenomes</taxon>
    </lineage>
</organism>
<dbReference type="InterPro" id="IPR047651">
    <property type="entry name" value="ABC2_perm_RbbA"/>
</dbReference>
<comment type="subcellular location">
    <subcellularLocation>
        <location evidence="1">Membrane</location>
        <topology evidence="1">Multi-pass membrane protein</topology>
    </subcellularLocation>
</comment>
<evidence type="ECO:0000256" key="6">
    <source>
        <dbReference type="ARBA" id="ARBA00023136"/>
    </source>
</evidence>
<evidence type="ECO:0000256" key="3">
    <source>
        <dbReference type="ARBA" id="ARBA00022741"/>
    </source>
</evidence>
<feature type="transmembrane region" description="Helical" evidence="7">
    <location>
        <begin position="797"/>
        <end position="819"/>
    </location>
</feature>
<evidence type="ECO:0000259" key="9">
    <source>
        <dbReference type="PROSITE" id="PS51012"/>
    </source>
</evidence>
<protein>
    <submittedName>
        <fullName evidence="10">Ribosome-associated ATPase RbbA</fullName>
    </submittedName>
</protein>
<dbReference type="GO" id="GO:0005524">
    <property type="term" value="F:ATP binding"/>
    <property type="evidence" value="ECO:0007669"/>
    <property type="project" value="UniProtKB-KW"/>
</dbReference>
<dbReference type="Pfam" id="PF12698">
    <property type="entry name" value="ABC2_membrane_3"/>
    <property type="match status" value="1"/>
</dbReference>
<feature type="transmembrane region" description="Helical" evidence="7">
    <location>
        <begin position="889"/>
        <end position="908"/>
    </location>
</feature>
<feature type="domain" description="ABC transporter" evidence="8">
    <location>
        <begin position="273"/>
        <end position="503"/>
    </location>
</feature>
<dbReference type="EMBL" id="UOEC01000089">
    <property type="protein sequence ID" value="VAV91331.1"/>
    <property type="molecule type" value="Genomic_DNA"/>
</dbReference>
<dbReference type="AlphaFoldDB" id="A0A3B0RHZ6"/>
<dbReference type="NCBIfam" id="NF033858">
    <property type="entry name" value="ABC2_perm_RbbA"/>
    <property type="match status" value="1"/>
</dbReference>
<accession>A0A3B0RHZ6</accession>
<gene>
    <name evidence="10" type="ORF">MNBD_ALPHA08-2340</name>
</gene>
<evidence type="ECO:0000256" key="7">
    <source>
        <dbReference type="SAM" id="Phobius"/>
    </source>
</evidence>
<name>A0A3B0RHZ6_9ZZZZ</name>
<dbReference type="Pfam" id="PF00005">
    <property type="entry name" value="ABC_tran"/>
    <property type="match status" value="2"/>
</dbReference>
<dbReference type="PROSITE" id="PS50893">
    <property type="entry name" value="ABC_TRANSPORTER_2"/>
    <property type="match status" value="2"/>
</dbReference>
<dbReference type="PANTHER" id="PTHR43038:SF4">
    <property type="entry name" value="RIBOSOME-ASSOCIATED ATPASE"/>
    <property type="match status" value="1"/>
</dbReference>
<dbReference type="SMART" id="SM00382">
    <property type="entry name" value="AAA"/>
    <property type="match status" value="2"/>
</dbReference>
<proteinExistence type="predicted"/>
<dbReference type="PANTHER" id="PTHR43038">
    <property type="entry name" value="ATP-BINDING CASSETTE, SUB-FAMILY H, MEMBER 1"/>
    <property type="match status" value="1"/>
</dbReference>
<reference evidence="10" key="1">
    <citation type="submission" date="2018-06" db="EMBL/GenBank/DDBJ databases">
        <authorList>
            <person name="Zhirakovskaya E."/>
        </authorList>
    </citation>
    <scope>NUCLEOTIDE SEQUENCE</scope>
</reference>
<feature type="transmembrane region" description="Helical" evidence="7">
    <location>
        <begin position="712"/>
        <end position="741"/>
    </location>
</feature>
<feature type="transmembrane region" description="Helical" evidence="7">
    <location>
        <begin position="826"/>
        <end position="848"/>
    </location>
</feature>
<keyword evidence="4" id="KW-0067">ATP-binding</keyword>
<evidence type="ECO:0000256" key="1">
    <source>
        <dbReference type="ARBA" id="ARBA00004141"/>
    </source>
</evidence>
<dbReference type="InterPro" id="IPR003439">
    <property type="entry name" value="ABC_transporter-like_ATP-bd"/>
</dbReference>
<dbReference type="InterPro" id="IPR027417">
    <property type="entry name" value="P-loop_NTPase"/>
</dbReference>
<evidence type="ECO:0000256" key="4">
    <source>
        <dbReference type="ARBA" id="ARBA00022840"/>
    </source>
</evidence>
<feature type="domain" description="ABC transmembrane type-2" evidence="9">
    <location>
        <begin position="677"/>
        <end position="911"/>
    </location>
</feature>
<keyword evidence="5 7" id="KW-1133">Transmembrane helix</keyword>
<dbReference type="CDD" id="cd03230">
    <property type="entry name" value="ABC_DR_subfamily_A"/>
    <property type="match status" value="1"/>
</dbReference>
<dbReference type="GO" id="GO:0016020">
    <property type="term" value="C:membrane"/>
    <property type="evidence" value="ECO:0007669"/>
    <property type="project" value="UniProtKB-SubCell"/>
</dbReference>
<feature type="transmembrane region" description="Helical" evidence="7">
    <location>
        <begin position="768"/>
        <end position="791"/>
    </location>
</feature>
<dbReference type="InterPro" id="IPR003593">
    <property type="entry name" value="AAA+_ATPase"/>
</dbReference>
<dbReference type="InterPro" id="IPR017871">
    <property type="entry name" value="ABC_transporter-like_CS"/>
</dbReference>
<dbReference type="InterPro" id="IPR047817">
    <property type="entry name" value="ABC2_TM_bact-type"/>
</dbReference>
<keyword evidence="2 7" id="KW-0812">Transmembrane</keyword>
<keyword evidence="3" id="KW-0547">Nucleotide-binding</keyword>
<dbReference type="InterPro" id="IPR013525">
    <property type="entry name" value="ABC2_TM"/>
</dbReference>
<evidence type="ECO:0000256" key="5">
    <source>
        <dbReference type="ARBA" id="ARBA00022989"/>
    </source>
</evidence>
<dbReference type="PROSITE" id="PS51012">
    <property type="entry name" value="ABC_TM2"/>
    <property type="match status" value="1"/>
</dbReference>
<evidence type="ECO:0000313" key="10">
    <source>
        <dbReference type="EMBL" id="VAV91331.1"/>
    </source>
</evidence>
<sequence length="913" mass="100833">MTDASNTVADLKSVTHQYRKTTALDDISISIPRGEMVGLIGPDGVGKSTLLGLIAGVRTIQSGHVTVLNGDISEKRHREKVCSQIAYMPQGLGHNLYPTLSVFENVDFFGRLFGQSAKERAWRIKDLLHSTGLEPFAKRPAGKLSGGMKQKLSLCCALIHDPDLLILDEPTTGVDPLSRQQFWDLIDRIRERRPEMSVITATAYMEEAERFDHLIAMDDGRVLATGTSQEIKQKTGTKTLEEGFISLLPEAKRSGHAAVVLPPRVTHKGVLAIEAVDLTMKFGDFTAVDRVSVKIERGEIFGFLGSNGCGKTTTMKMLTGLLAPTRGTAKLFGKDVDAKDIETRRRVGYMSQSFSLYGELTVRQNLKLHADLFNLPRTSRKARVAEMIKRFDLGEVENELPQSLPLGVRQRLQLAVAVIHQPEMLILDEPTSGVDPIARDEFWRMLIDLSRNDGVTIFISTHFINEAERCDRISLMHAGKILAMDEPDALRQARGAKTLEEAFIGYLEDASGNEEVANAEQGASQVPEIKKPAVPPQTFFSPNRVWAFARREAMELIRDPIRVVFALLGPIILAIAMANGISFDVEKLDYAVFDQDRSQESHSFLENFSSSRYFQQKRPVADRKELDDRLKSGELKFVLIIPPDFGRDLLKGHTPDVGAWFDGAVTFQAETSRGYVQGVLASFLAEFARRENTGASLPVLADIETRFRYNQAFLSVFAISPGVLMLLMYMFSTMLTALGVVREKEMGSITNLYASPATKLEFLVGKQLPYIGFGVISFISLAALIVIFFGVPVTGNFFALAVGAMLFAVAATSLGLVISSFVSTQLAAIFGSAIIVMIPTLNFSGMMYPVSTLEGGGWFVGHAFPALYFQQITSGVFNKGLGFASLYQSYLWIGFFCILYWTLATLLLKKQEA</sequence>
<evidence type="ECO:0000259" key="8">
    <source>
        <dbReference type="PROSITE" id="PS50893"/>
    </source>
</evidence>
<dbReference type="GO" id="GO:0016887">
    <property type="term" value="F:ATP hydrolysis activity"/>
    <property type="evidence" value="ECO:0007669"/>
    <property type="project" value="InterPro"/>
</dbReference>
<dbReference type="PROSITE" id="PS00211">
    <property type="entry name" value="ABC_TRANSPORTER_1"/>
    <property type="match status" value="1"/>
</dbReference>
<evidence type="ECO:0000256" key="2">
    <source>
        <dbReference type="ARBA" id="ARBA00022692"/>
    </source>
</evidence>
<dbReference type="Gene3D" id="3.40.50.300">
    <property type="entry name" value="P-loop containing nucleotide triphosphate hydrolases"/>
    <property type="match status" value="2"/>
</dbReference>
<dbReference type="Gene3D" id="3.40.1710.10">
    <property type="entry name" value="abc type-2 transporter like domain"/>
    <property type="match status" value="1"/>
</dbReference>
<dbReference type="GO" id="GO:0140359">
    <property type="term" value="F:ABC-type transporter activity"/>
    <property type="evidence" value="ECO:0007669"/>
    <property type="project" value="InterPro"/>
</dbReference>